<protein>
    <submittedName>
        <fullName evidence="1">Uncharacterized protein</fullName>
    </submittedName>
</protein>
<dbReference type="EMBL" id="JAIWYP010000012">
    <property type="protein sequence ID" value="KAH3730658.1"/>
    <property type="molecule type" value="Genomic_DNA"/>
</dbReference>
<evidence type="ECO:0000313" key="1">
    <source>
        <dbReference type="EMBL" id="KAH3730658.1"/>
    </source>
</evidence>
<accession>A0A9D4CUT1</accession>
<organism evidence="1 2">
    <name type="scientific">Dreissena polymorpha</name>
    <name type="common">Zebra mussel</name>
    <name type="synonym">Mytilus polymorpha</name>
    <dbReference type="NCBI Taxonomy" id="45954"/>
    <lineage>
        <taxon>Eukaryota</taxon>
        <taxon>Metazoa</taxon>
        <taxon>Spiralia</taxon>
        <taxon>Lophotrochozoa</taxon>
        <taxon>Mollusca</taxon>
        <taxon>Bivalvia</taxon>
        <taxon>Autobranchia</taxon>
        <taxon>Heteroconchia</taxon>
        <taxon>Euheterodonta</taxon>
        <taxon>Imparidentia</taxon>
        <taxon>Neoheterodontei</taxon>
        <taxon>Myida</taxon>
        <taxon>Dreissenoidea</taxon>
        <taxon>Dreissenidae</taxon>
        <taxon>Dreissena</taxon>
    </lineage>
</organism>
<evidence type="ECO:0000313" key="2">
    <source>
        <dbReference type="Proteomes" id="UP000828390"/>
    </source>
</evidence>
<gene>
    <name evidence="1" type="ORF">DPMN_056649</name>
</gene>
<reference evidence="1" key="2">
    <citation type="submission" date="2020-11" db="EMBL/GenBank/DDBJ databases">
        <authorList>
            <person name="McCartney M.A."/>
            <person name="Auch B."/>
            <person name="Kono T."/>
            <person name="Mallez S."/>
            <person name="Becker A."/>
            <person name="Gohl D.M."/>
            <person name="Silverstein K.A.T."/>
            <person name="Koren S."/>
            <person name="Bechman K.B."/>
            <person name="Herman A."/>
            <person name="Abrahante J.E."/>
            <person name="Garbe J."/>
        </authorList>
    </citation>
    <scope>NUCLEOTIDE SEQUENCE</scope>
    <source>
        <strain evidence="1">Duluth1</strain>
        <tissue evidence="1">Whole animal</tissue>
    </source>
</reference>
<dbReference type="AlphaFoldDB" id="A0A9D4CUT1"/>
<dbReference type="Proteomes" id="UP000828390">
    <property type="component" value="Unassembled WGS sequence"/>
</dbReference>
<reference evidence="1" key="1">
    <citation type="journal article" date="2019" name="bioRxiv">
        <title>The Genome of the Zebra Mussel, Dreissena polymorpha: A Resource for Invasive Species Research.</title>
        <authorList>
            <person name="McCartney M.A."/>
            <person name="Auch B."/>
            <person name="Kono T."/>
            <person name="Mallez S."/>
            <person name="Zhang Y."/>
            <person name="Obille A."/>
            <person name="Becker A."/>
            <person name="Abrahante J.E."/>
            <person name="Garbe J."/>
            <person name="Badalamenti J.P."/>
            <person name="Herman A."/>
            <person name="Mangelson H."/>
            <person name="Liachko I."/>
            <person name="Sullivan S."/>
            <person name="Sone E.D."/>
            <person name="Koren S."/>
            <person name="Silverstein K.A.T."/>
            <person name="Beckman K.B."/>
            <person name="Gohl D.M."/>
        </authorList>
    </citation>
    <scope>NUCLEOTIDE SEQUENCE</scope>
    <source>
        <strain evidence="1">Duluth1</strain>
        <tissue evidence="1">Whole animal</tissue>
    </source>
</reference>
<keyword evidence="2" id="KW-1185">Reference proteome</keyword>
<comment type="caution">
    <text evidence="1">The sequence shown here is derived from an EMBL/GenBank/DDBJ whole genome shotgun (WGS) entry which is preliminary data.</text>
</comment>
<name>A0A9D4CUT1_DREPO</name>
<proteinExistence type="predicted"/>
<sequence>MSTGRQIVGPEIPLTHYKFLCQGVDLSRCQEFPSIYGPPQEALLFPPVSLFIPADVDMCWTPYLCDL</sequence>